<feature type="region of interest" description="Disordered" evidence="8">
    <location>
        <begin position="454"/>
        <end position="478"/>
    </location>
</feature>
<evidence type="ECO:0000256" key="5">
    <source>
        <dbReference type="ARBA" id="ARBA00022786"/>
    </source>
</evidence>
<keyword evidence="12" id="KW-1185">Reference proteome</keyword>
<dbReference type="SUPFAM" id="SSF54001">
    <property type="entry name" value="Cysteine proteinases"/>
    <property type="match status" value="1"/>
</dbReference>
<dbReference type="InterPro" id="IPR028889">
    <property type="entry name" value="USP"/>
</dbReference>
<keyword evidence="9" id="KW-0472">Membrane</keyword>
<proteinExistence type="inferred from homology"/>
<feature type="compositionally biased region" description="Basic and acidic residues" evidence="8">
    <location>
        <begin position="456"/>
        <end position="472"/>
    </location>
</feature>
<dbReference type="InterPro" id="IPR038765">
    <property type="entry name" value="Papain-like_cys_pep_sf"/>
</dbReference>
<evidence type="ECO:0000256" key="2">
    <source>
        <dbReference type="ARBA" id="ARBA00009085"/>
    </source>
</evidence>
<dbReference type="OrthoDB" id="2020758at2759"/>
<feature type="region of interest" description="Disordered" evidence="8">
    <location>
        <begin position="515"/>
        <end position="535"/>
    </location>
</feature>
<dbReference type="GO" id="GO:0016579">
    <property type="term" value="P:protein deubiquitination"/>
    <property type="evidence" value="ECO:0007669"/>
    <property type="project" value="InterPro"/>
</dbReference>
<feature type="region of interest" description="Disordered" evidence="8">
    <location>
        <begin position="671"/>
        <end position="763"/>
    </location>
</feature>
<accession>A0A6A6XCR8</accession>
<organism evidence="11 12">
    <name type="scientific">Melanomma pulvis-pyrius CBS 109.77</name>
    <dbReference type="NCBI Taxonomy" id="1314802"/>
    <lineage>
        <taxon>Eukaryota</taxon>
        <taxon>Fungi</taxon>
        <taxon>Dikarya</taxon>
        <taxon>Ascomycota</taxon>
        <taxon>Pezizomycotina</taxon>
        <taxon>Dothideomycetes</taxon>
        <taxon>Pleosporomycetidae</taxon>
        <taxon>Pleosporales</taxon>
        <taxon>Melanommataceae</taxon>
        <taxon>Melanomma</taxon>
    </lineage>
</organism>
<evidence type="ECO:0000256" key="1">
    <source>
        <dbReference type="ARBA" id="ARBA00000707"/>
    </source>
</evidence>
<evidence type="ECO:0000313" key="12">
    <source>
        <dbReference type="Proteomes" id="UP000799757"/>
    </source>
</evidence>
<dbReference type="GO" id="GO:0005634">
    <property type="term" value="C:nucleus"/>
    <property type="evidence" value="ECO:0007669"/>
    <property type="project" value="TreeGrafter"/>
</dbReference>
<evidence type="ECO:0000256" key="4">
    <source>
        <dbReference type="ARBA" id="ARBA00022670"/>
    </source>
</evidence>
<evidence type="ECO:0000313" key="11">
    <source>
        <dbReference type="EMBL" id="KAF2794289.1"/>
    </source>
</evidence>
<dbReference type="EMBL" id="MU001896">
    <property type="protein sequence ID" value="KAF2794289.1"/>
    <property type="molecule type" value="Genomic_DNA"/>
</dbReference>
<name>A0A6A6XCR8_9PLEO</name>
<feature type="domain" description="USP" evidence="10">
    <location>
        <begin position="131"/>
        <end position="568"/>
    </location>
</feature>
<evidence type="ECO:0000256" key="6">
    <source>
        <dbReference type="ARBA" id="ARBA00022801"/>
    </source>
</evidence>
<dbReference type="AlphaFoldDB" id="A0A6A6XCR8"/>
<dbReference type="GO" id="GO:0005829">
    <property type="term" value="C:cytosol"/>
    <property type="evidence" value="ECO:0007669"/>
    <property type="project" value="TreeGrafter"/>
</dbReference>
<keyword evidence="9" id="KW-0812">Transmembrane</keyword>
<evidence type="ECO:0000256" key="7">
    <source>
        <dbReference type="ARBA" id="ARBA00022807"/>
    </source>
</evidence>
<gene>
    <name evidence="11" type="ORF">K505DRAFT_324885</name>
</gene>
<dbReference type="PANTHER" id="PTHR24006">
    <property type="entry name" value="UBIQUITIN CARBOXYL-TERMINAL HYDROLASE"/>
    <property type="match status" value="1"/>
</dbReference>
<dbReference type="Proteomes" id="UP000799757">
    <property type="component" value="Unassembled WGS sequence"/>
</dbReference>
<comment type="catalytic activity">
    <reaction evidence="1">
        <text>Thiol-dependent hydrolysis of ester, thioester, amide, peptide and isopeptide bonds formed by the C-terminal Gly of ubiquitin (a 76-residue protein attached to proteins as an intracellular targeting signal).</text>
        <dbReference type="EC" id="3.4.19.12"/>
    </reaction>
</comment>
<evidence type="ECO:0000259" key="10">
    <source>
        <dbReference type="PROSITE" id="PS50235"/>
    </source>
</evidence>
<dbReference type="GO" id="GO:0006508">
    <property type="term" value="P:proteolysis"/>
    <property type="evidence" value="ECO:0007669"/>
    <property type="project" value="UniProtKB-KW"/>
</dbReference>
<dbReference type="PANTHER" id="PTHR24006:SF888">
    <property type="entry name" value="UBIQUITIN CARBOXYL-TERMINAL HYDROLASE 30"/>
    <property type="match status" value="1"/>
</dbReference>
<feature type="compositionally biased region" description="Acidic residues" evidence="8">
    <location>
        <begin position="689"/>
        <end position="700"/>
    </location>
</feature>
<dbReference type="InterPro" id="IPR001394">
    <property type="entry name" value="Peptidase_C19_UCH"/>
</dbReference>
<keyword evidence="9" id="KW-1133">Transmembrane helix</keyword>
<dbReference type="CDD" id="cd02662">
    <property type="entry name" value="Peptidase_C19F"/>
    <property type="match status" value="1"/>
</dbReference>
<dbReference type="Pfam" id="PF00443">
    <property type="entry name" value="UCH"/>
    <property type="match status" value="1"/>
</dbReference>
<dbReference type="InterPro" id="IPR050164">
    <property type="entry name" value="Peptidase_C19"/>
</dbReference>
<sequence length="763" mass="83454">MSNPYRDDRRATFAYPQTTFLPDSSSTSFGAVLLAVIVGAYVLFKALGLLGYPVWLWLHQAAQMSLDSLPSLGESMMGLFGDDSDSGDDTMQNHGGGMLSSVFGLNSGSLLQKGVRGMTGALSKNYHNAPPGLGNWDNSCYQNSVIQGMSSLPSLREYLSKTTTEYSALGTESTNGALFEMINKLNDPENRGQHFWIRGKLKSMSTFQQQDAQEYYSKIMDALDKEVQDATNSKRRSTASWLLTAKSLSDSPVIAADQKEPGDEPQTPSNQPQPQPIPNPLDGLLAQRVGCISCGYSEGLSLIPFNCVTVPLGTGYNYDVRECLDEYTNLEFIEGVECAKCTVIKTKNTLSKLVKGPDSIFASRLQAVEEALEEEDFDDKTLIKKCGVAKKNWVQSTKSRQAVIARAPKSLVLHVNRSIFNEMTGAQYKNHAPVSYPKVLDLATWCLGSRPSQSQKVDESVEEWPRDPKKSMLGDANVMPTTDSPFQYTLRAAVTHFGSHGNGHYICYRNQPFPDKKSTSSDSEEPEVSEEDADTEKWWRFSDENVSSISEEAALRQGGVFMLFYERVDADSNPLLPSKIGLAEANTSFVSETIPLPPQELRSSDLDAMIIGHAAVDIPLPEDDEDIFPLSPPESPILPPTATYPCLNVSEHNSDDEGMPDLVDASTTTIDTFAYPTPPPDSPRTVLQEDTEMSGDDSDDAPSTQLTSDDDADGQSDNSLLKDFSNIQLLHSSPPSPHWMRTAGDTPGRGEGSRASLPMVTAT</sequence>
<keyword evidence="7" id="KW-0788">Thiol protease</keyword>
<feature type="compositionally biased region" description="Acidic residues" evidence="8">
    <location>
        <begin position="522"/>
        <end position="534"/>
    </location>
</feature>
<keyword evidence="4" id="KW-0645">Protease</keyword>
<feature type="compositionally biased region" description="Polar residues" evidence="8">
    <location>
        <begin position="715"/>
        <end position="733"/>
    </location>
</feature>
<keyword evidence="6" id="KW-0378">Hydrolase</keyword>
<dbReference type="GO" id="GO:0004843">
    <property type="term" value="F:cysteine-type deubiquitinase activity"/>
    <property type="evidence" value="ECO:0007669"/>
    <property type="project" value="UniProtKB-EC"/>
</dbReference>
<feature type="region of interest" description="Disordered" evidence="8">
    <location>
        <begin position="255"/>
        <end position="280"/>
    </location>
</feature>
<evidence type="ECO:0000256" key="9">
    <source>
        <dbReference type="SAM" id="Phobius"/>
    </source>
</evidence>
<dbReference type="PROSITE" id="PS50235">
    <property type="entry name" value="USP_3"/>
    <property type="match status" value="1"/>
</dbReference>
<reference evidence="11" key="1">
    <citation type="journal article" date="2020" name="Stud. Mycol.">
        <title>101 Dothideomycetes genomes: a test case for predicting lifestyles and emergence of pathogens.</title>
        <authorList>
            <person name="Haridas S."/>
            <person name="Albert R."/>
            <person name="Binder M."/>
            <person name="Bloem J."/>
            <person name="Labutti K."/>
            <person name="Salamov A."/>
            <person name="Andreopoulos B."/>
            <person name="Baker S."/>
            <person name="Barry K."/>
            <person name="Bills G."/>
            <person name="Bluhm B."/>
            <person name="Cannon C."/>
            <person name="Castanera R."/>
            <person name="Culley D."/>
            <person name="Daum C."/>
            <person name="Ezra D."/>
            <person name="Gonzalez J."/>
            <person name="Henrissat B."/>
            <person name="Kuo A."/>
            <person name="Liang C."/>
            <person name="Lipzen A."/>
            <person name="Lutzoni F."/>
            <person name="Magnuson J."/>
            <person name="Mondo S."/>
            <person name="Nolan M."/>
            <person name="Ohm R."/>
            <person name="Pangilinan J."/>
            <person name="Park H.-J."/>
            <person name="Ramirez L."/>
            <person name="Alfaro M."/>
            <person name="Sun H."/>
            <person name="Tritt A."/>
            <person name="Yoshinaga Y."/>
            <person name="Zwiers L.-H."/>
            <person name="Turgeon B."/>
            <person name="Goodwin S."/>
            <person name="Spatafora J."/>
            <person name="Crous P."/>
            <person name="Grigoriev I."/>
        </authorList>
    </citation>
    <scope>NUCLEOTIDE SEQUENCE</scope>
    <source>
        <strain evidence="11">CBS 109.77</strain>
    </source>
</reference>
<comment type="similarity">
    <text evidence="2">Belongs to the peptidase C19 family.</text>
</comment>
<dbReference type="EC" id="3.4.19.12" evidence="3"/>
<feature type="transmembrane region" description="Helical" evidence="9">
    <location>
        <begin position="31"/>
        <end position="58"/>
    </location>
</feature>
<protein>
    <recommendedName>
        <fullName evidence="3">ubiquitinyl hydrolase 1</fullName>
        <ecNumber evidence="3">3.4.19.12</ecNumber>
    </recommendedName>
</protein>
<evidence type="ECO:0000256" key="8">
    <source>
        <dbReference type="SAM" id="MobiDB-lite"/>
    </source>
</evidence>
<keyword evidence="5" id="KW-0833">Ubl conjugation pathway</keyword>
<dbReference type="Gene3D" id="3.90.70.10">
    <property type="entry name" value="Cysteine proteinases"/>
    <property type="match status" value="1"/>
</dbReference>
<evidence type="ECO:0000256" key="3">
    <source>
        <dbReference type="ARBA" id="ARBA00012759"/>
    </source>
</evidence>